<dbReference type="Proteomes" id="UP001497525">
    <property type="component" value="Unassembled WGS sequence"/>
</dbReference>
<gene>
    <name evidence="5" type="ORF">CDAUBV1_LOCUS6653</name>
</gene>
<dbReference type="PANTHER" id="PTHR12121:SF45">
    <property type="entry name" value="NOCTURNIN"/>
    <property type="match status" value="1"/>
</dbReference>
<evidence type="ECO:0000256" key="1">
    <source>
        <dbReference type="ARBA" id="ARBA00010774"/>
    </source>
</evidence>
<comment type="caution">
    <text evidence="5">The sequence shown here is derived from an EMBL/GenBank/DDBJ whole genome shotgun (WGS) entry which is preliminary data.</text>
</comment>
<dbReference type="Gene3D" id="3.60.10.10">
    <property type="entry name" value="Endonuclease/exonuclease/phosphatase"/>
    <property type="match status" value="1"/>
</dbReference>
<comment type="similarity">
    <text evidence="1">Belongs to the CCR4/nocturin family.</text>
</comment>
<dbReference type="InterPro" id="IPR036691">
    <property type="entry name" value="Endo/exonu/phosph_ase_sf"/>
</dbReference>
<organism evidence="5 6">
    <name type="scientific">Calicophoron daubneyi</name>
    <name type="common">Rumen fluke</name>
    <name type="synonym">Paramphistomum daubneyi</name>
    <dbReference type="NCBI Taxonomy" id="300641"/>
    <lineage>
        <taxon>Eukaryota</taxon>
        <taxon>Metazoa</taxon>
        <taxon>Spiralia</taxon>
        <taxon>Lophotrochozoa</taxon>
        <taxon>Platyhelminthes</taxon>
        <taxon>Trematoda</taxon>
        <taxon>Digenea</taxon>
        <taxon>Plagiorchiida</taxon>
        <taxon>Pronocephalata</taxon>
        <taxon>Paramphistomoidea</taxon>
        <taxon>Paramphistomidae</taxon>
        <taxon>Calicophoron</taxon>
    </lineage>
</organism>
<dbReference type="PANTHER" id="PTHR12121">
    <property type="entry name" value="CARBON CATABOLITE REPRESSOR PROTEIN 4"/>
    <property type="match status" value="1"/>
</dbReference>
<evidence type="ECO:0000313" key="6">
    <source>
        <dbReference type="Proteomes" id="UP001497525"/>
    </source>
</evidence>
<sequence length="337" mass="38244">MSQGEIDTKTTYHRKLEVAWSPANGLQGFTFRTMQWNILAQGFVPLDEFVHCPSQLLCVNRRCSQIVDEVHRFDPDVFCLQEADIHDRILKSLNEEEDVYRAVFSPKAGSPCLGVPGNMGPDGVAIIYRSDRYSLTESTEISLDERGDRCALLCILRPKDATFASSVPSIFVISVHLKAKVKFSEVRLRQGKFLMDTLSKIFETYAANSFIPPLFICGDFNAEPDEPVINLMRTFSCSTSKMWTLKSAYGELNSGNEPEFTTWKIRDSKRIGHKECCHTIDYIWYTDRLAKLLNVWSIPTREEIGPLALPSKIFPSDHMNLVADFFLPHSTPESIQS</sequence>
<dbReference type="EMBL" id="CAXLJL010000156">
    <property type="protein sequence ID" value="CAL5133410.1"/>
    <property type="molecule type" value="Genomic_DNA"/>
</dbReference>
<accession>A0AAV2TAI6</accession>
<feature type="domain" description="Endonuclease/exonuclease/phosphatase" evidence="4">
    <location>
        <begin position="34"/>
        <end position="318"/>
    </location>
</feature>
<name>A0AAV2TAI6_CALDB</name>
<dbReference type="Pfam" id="PF03372">
    <property type="entry name" value="Exo_endo_phos"/>
    <property type="match status" value="1"/>
</dbReference>
<evidence type="ECO:0000259" key="4">
    <source>
        <dbReference type="Pfam" id="PF03372"/>
    </source>
</evidence>
<keyword evidence="2" id="KW-0378">Hydrolase</keyword>
<dbReference type="GO" id="GO:0000175">
    <property type="term" value="F:3'-5'-RNA exonuclease activity"/>
    <property type="evidence" value="ECO:0007669"/>
    <property type="project" value="TreeGrafter"/>
</dbReference>
<dbReference type="SUPFAM" id="SSF56219">
    <property type="entry name" value="DNase I-like"/>
    <property type="match status" value="1"/>
</dbReference>
<dbReference type="GO" id="GO:0006139">
    <property type="term" value="P:nucleobase-containing compound metabolic process"/>
    <property type="evidence" value="ECO:0007669"/>
    <property type="project" value="UniProtKB-ARBA"/>
</dbReference>
<dbReference type="InterPro" id="IPR050410">
    <property type="entry name" value="CCR4/nocturin_mRNA_transcr"/>
</dbReference>
<reference evidence="5" key="1">
    <citation type="submission" date="2024-06" db="EMBL/GenBank/DDBJ databases">
        <authorList>
            <person name="Liu X."/>
            <person name="Lenzi L."/>
            <person name="Haldenby T S."/>
            <person name="Uol C."/>
        </authorList>
    </citation>
    <scope>NUCLEOTIDE SEQUENCE</scope>
</reference>
<dbReference type="AlphaFoldDB" id="A0AAV2TAI6"/>
<evidence type="ECO:0000256" key="3">
    <source>
        <dbReference type="ARBA" id="ARBA00023807"/>
    </source>
</evidence>
<proteinExistence type="inferred from homology"/>
<evidence type="ECO:0000313" key="5">
    <source>
        <dbReference type="EMBL" id="CAL5133410.1"/>
    </source>
</evidence>
<dbReference type="InterPro" id="IPR005135">
    <property type="entry name" value="Endo/exonuclease/phosphatase"/>
</dbReference>
<evidence type="ECO:0000256" key="2">
    <source>
        <dbReference type="ARBA" id="ARBA00022801"/>
    </source>
</evidence>
<protein>
    <recommendedName>
        <fullName evidence="3">Nocturnin</fullName>
    </recommendedName>
</protein>